<dbReference type="InterPro" id="IPR011993">
    <property type="entry name" value="PH-like_dom_sf"/>
</dbReference>
<evidence type="ECO:0000313" key="8">
    <source>
        <dbReference type="Proteomes" id="UP000594262"/>
    </source>
</evidence>
<evidence type="ECO:0000256" key="2">
    <source>
        <dbReference type="ARBA" id="ARBA00022443"/>
    </source>
</evidence>
<dbReference type="InterPro" id="IPR013625">
    <property type="entry name" value="PTB"/>
</dbReference>
<dbReference type="Gene3D" id="1.10.150.50">
    <property type="entry name" value="Transcription Factor, Ets-1"/>
    <property type="match status" value="1"/>
</dbReference>
<name>A0A7M5WJE7_9CNID</name>
<feature type="region of interest" description="Disordered" evidence="4">
    <location>
        <begin position="1"/>
        <end position="33"/>
    </location>
</feature>
<dbReference type="InterPro" id="IPR055093">
    <property type="entry name" value="EPS8_2nd"/>
</dbReference>
<feature type="compositionally biased region" description="Pro residues" evidence="4">
    <location>
        <begin position="852"/>
        <end position="867"/>
    </location>
</feature>
<protein>
    <recommendedName>
        <fullName evidence="9">SH3 domain-containing protein</fullName>
    </recommendedName>
</protein>
<keyword evidence="8" id="KW-1185">Reference proteome</keyword>
<dbReference type="Gene3D" id="2.30.29.30">
    <property type="entry name" value="Pleckstrin-homology domain (PH domain)/Phosphotyrosine-binding domain (PTB)"/>
    <property type="match status" value="1"/>
</dbReference>
<reference evidence="7" key="1">
    <citation type="submission" date="2021-01" db="UniProtKB">
        <authorList>
            <consortium name="EnsemblMetazoa"/>
        </authorList>
    </citation>
    <scope>IDENTIFICATION</scope>
</reference>
<feature type="region of interest" description="Disordered" evidence="4">
    <location>
        <begin position="505"/>
        <end position="581"/>
    </location>
</feature>
<dbReference type="Pfam" id="PF00018">
    <property type="entry name" value="SH3_1"/>
    <property type="match status" value="1"/>
</dbReference>
<dbReference type="InterPro" id="IPR001452">
    <property type="entry name" value="SH3_domain"/>
</dbReference>
<dbReference type="InterPro" id="IPR035462">
    <property type="entry name" value="Eps8_SH3"/>
</dbReference>
<dbReference type="EnsemblMetazoa" id="CLYHEMT004379.2">
    <property type="protein sequence ID" value="CLYHEMP004379.2"/>
    <property type="gene ID" value="CLYHEMG004379"/>
</dbReference>
<feature type="compositionally biased region" description="Polar residues" evidence="4">
    <location>
        <begin position="507"/>
        <end position="562"/>
    </location>
</feature>
<dbReference type="PROSITE" id="PS50002">
    <property type="entry name" value="SH3"/>
    <property type="match status" value="1"/>
</dbReference>
<dbReference type="InterPro" id="IPR036028">
    <property type="entry name" value="SH3-like_dom_sf"/>
</dbReference>
<feature type="region of interest" description="Disordered" evidence="4">
    <location>
        <begin position="281"/>
        <end position="301"/>
    </location>
</feature>
<feature type="domain" description="PID" evidence="5">
    <location>
        <begin position="145"/>
        <end position="211"/>
    </location>
</feature>
<feature type="region of interest" description="Disordered" evidence="4">
    <location>
        <begin position="1033"/>
        <end position="1110"/>
    </location>
</feature>
<dbReference type="PANTHER" id="PTHR12287">
    <property type="entry name" value="EPIDERMAL GROWTH FACTOR RECEPTOR KINASE SUBSTRATE EPS8-RELATED PROTEIN"/>
    <property type="match status" value="1"/>
</dbReference>
<dbReference type="InterPro" id="IPR039801">
    <property type="entry name" value="EPS8-like"/>
</dbReference>
<dbReference type="Pfam" id="PF18016">
    <property type="entry name" value="SAM_3"/>
    <property type="match status" value="1"/>
</dbReference>
<dbReference type="SMART" id="SM00326">
    <property type="entry name" value="SH3"/>
    <property type="match status" value="1"/>
</dbReference>
<dbReference type="PROSITE" id="PS01179">
    <property type="entry name" value="PID"/>
    <property type="match status" value="1"/>
</dbReference>
<feature type="compositionally biased region" description="Polar residues" evidence="4">
    <location>
        <begin position="1062"/>
        <end position="1074"/>
    </location>
</feature>
<feature type="compositionally biased region" description="Low complexity" evidence="4">
    <location>
        <begin position="9"/>
        <end position="31"/>
    </location>
</feature>
<dbReference type="InterPro" id="IPR006020">
    <property type="entry name" value="PTB/PI_dom"/>
</dbReference>
<evidence type="ECO:0000256" key="4">
    <source>
        <dbReference type="SAM" id="MobiDB-lite"/>
    </source>
</evidence>
<sequence>MAHQQVGVRSSGSLSSDGRSSRTSGASSNYSESNYMNVTTDGLFAENFQDHNMNHIVESTDDIDVGKQSKQQFSSLLYAGNTQSLPPGIQPGSIAKFNMLNQSTSSESFIVEHLASFPQDGEQDITPAYALVKLKEISSHGGLWAQKMSMNISSESLSMANAESQELIEEYPIQQISLCVTVDNDDVLENLLIFTTKLSQDKVGAIHLFQCKAGEAGVIKEVVNKQRERKALQQQQVNSTNYMNGSSSPSPPTITETNGMAETRTEWNLHQRHAVARAVEAFQSPQEEKPPTQHNMTVNGTNPMQDAKIARDVEILNKCIEEIENFVVMLKRINEARKQLQLKKSRGSKKKKIENILILQSQPPPDHRIFDIYQKFKHSLNLLGKLHPHISEPNAPELIHYLFIPLGIIVKVTGIERARSVVEPLLTLTAVELLGNCLDSREYHFWQSLGPNWTLTKNAEPFKDRYFQPYSPVFIDGWVPPEIVTPQQEAAATSIARMQQDHVTVVRTKSNASSQHSKAPTTRTSSNASSTILPTTRSNSNASSSKTPAARSNSNASSTMSNGIVHVNRQPVLINDEKKPEPVPVTRIEKRSMKSGTNQVDGNPALRNNSFNNKLKVRYGIVVYDYLAHNNKELTIHAGEKVEVIDNSRRWWLVKNTHGDQGYVPSTVLEIPAADAEEPTSPKPEIPAYSPRSPNGHEHFSGMDSNQNYVNHLPPQPRTTPPTTAVQHIQQKPSPIPQPVKTTTPVVISVQLPEGRVSVNNSPITIEPVEIETRPSPPVVQEMNQERSSSSPVYAAVAKKKTITTTAPRPPSNESASAVITTDYQKNGYHKSTAVIRTQASPPTVQPELNTAPPPPPPPAVPPPPPVVEQQKLVLTKKTSSSSTSSGSTGGMKRDDSANDLQYELKNRLSMHGQPDVPAQKPLNRVDSVPGSQPAMPDVDAVDVFIPLYKSSTADDVSRWLGKLGFSQQTINSLKGKTALELFNTNKDDMIDLIGQSEGLQLYEELQVQNGAKTRNKTGTMTELQKALVKRVKKREDQHELAKRHHQSPVGQEMKTPPPVQSKPQNGDISSQASMIRKQKEELERLKKENPVNRNPGSATFTSFSSPAQS</sequence>
<accession>A0A7M5WJE7</accession>
<feature type="compositionally biased region" description="Polar residues" evidence="4">
    <location>
        <begin position="292"/>
        <end position="301"/>
    </location>
</feature>
<dbReference type="GO" id="GO:0007266">
    <property type="term" value="P:Rho protein signal transduction"/>
    <property type="evidence" value="ECO:0007669"/>
    <property type="project" value="TreeGrafter"/>
</dbReference>
<feature type="compositionally biased region" description="Polar residues" evidence="4">
    <location>
        <begin position="1092"/>
        <end position="1110"/>
    </location>
</feature>
<evidence type="ECO:0000259" key="5">
    <source>
        <dbReference type="PROSITE" id="PS01179"/>
    </source>
</evidence>
<dbReference type="InterPro" id="IPR013761">
    <property type="entry name" value="SAM/pointed_sf"/>
</dbReference>
<feature type="compositionally biased region" description="Basic and acidic residues" evidence="4">
    <location>
        <begin position="1078"/>
        <end position="1091"/>
    </location>
</feature>
<evidence type="ECO:0000256" key="1">
    <source>
        <dbReference type="ARBA" id="ARBA00006197"/>
    </source>
</evidence>
<dbReference type="Gene3D" id="2.30.30.40">
    <property type="entry name" value="SH3 Domains"/>
    <property type="match status" value="1"/>
</dbReference>
<organism evidence="7 8">
    <name type="scientific">Clytia hemisphaerica</name>
    <dbReference type="NCBI Taxonomy" id="252671"/>
    <lineage>
        <taxon>Eukaryota</taxon>
        <taxon>Metazoa</taxon>
        <taxon>Cnidaria</taxon>
        <taxon>Hydrozoa</taxon>
        <taxon>Hydroidolina</taxon>
        <taxon>Leptothecata</taxon>
        <taxon>Obeliida</taxon>
        <taxon>Clytiidae</taxon>
        <taxon>Clytia</taxon>
    </lineage>
</organism>
<feature type="domain" description="SH3" evidence="6">
    <location>
        <begin position="615"/>
        <end position="674"/>
    </location>
</feature>
<dbReference type="InterPro" id="IPR041418">
    <property type="entry name" value="SAM_3"/>
</dbReference>
<evidence type="ECO:0000259" key="6">
    <source>
        <dbReference type="PROSITE" id="PS50002"/>
    </source>
</evidence>
<evidence type="ECO:0000313" key="7">
    <source>
        <dbReference type="EnsemblMetazoa" id="CLYHEMP004379.2"/>
    </source>
</evidence>
<evidence type="ECO:0008006" key="9">
    <source>
        <dbReference type="Google" id="ProtNLM"/>
    </source>
</evidence>
<dbReference type="Pfam" id="PF08416">
    <property type="entry name" value="PTB"/>
    <property type="match status" value="1"/>
</dbReference>
<dbReference type="AlphaFoldDB" id="A0A7M5WJE7"/>
<dbReference type="CDD" id="cd11764">
    <property type="entry name" value="SH3_Eps8"/>
    <property type="match status" value="1"/>
</dbReference>
<feature type="region of interest" description="Disordered" evidence="4">
    <location>
        <begin position="675"/>
        <end position="741"/>
    </location>
</feature>
<dbReference type="SUPFAM" id="SSF50729">
    <property type="entry name" value="PH domain-like"/>
    <property type="match status" value="1"/>
</dbReference>
<comment type="similarity">
    <text evidence="1">Belongs to the EPS8 family.</text>
</comment>
<evidence type="ECO:0000256" key="3">
    <source>
        <dbReference type="PROSITE-ProRule" id="PRU00192"/>
    </source>
</evidence>
<dbReference type="GO" id="GO:0003779">
    <property type="term" value="F:actin binding"/>
    <property type="evidence" value="ECO:0007669"/>
    <property type="project" value="TreeGrafter"/>
</dbReference>
<feature type="region of interest" description="Disordered" evidence="4">
    <location>
        <begin position="841"/>
        <end position="896"/>
    </location>
</feature>
<dbReference type="Pfam" id="PF22975">
    <property type="entry name" value="EPS8_2nd"/>
    <property type="match status" value="1"/>
</dbReference>
<dbReference type="OrthoDB" id="4680325at2759"/>
<feature type="region of interest" description="Disordered" evidence="4">
    <location>
        <begin position="232"/>
        <end position="257"/>
    </location>
</feature>
<keyword evidence="2 3" id="KW-0728">SH3 domain</keyword>
<dbReference type="GO" id="GO:0005886">
    <property type="term" value="C:plasma membrane"/>
    <property type="evidence" value="ECO:0007669"/>
    <property type="project" value="TreeGrafter"/>
</dbReference>
<dbReference type="Proteomes" id="UP000594262">
    <property type="component" value="Unplaced"/>
</dbReference>
<proteinExistence type="inferred from homology"/>
<dbReference type="GO" id="GO:0035023">
    <property type="term" value="P:regulation of Rho protein signal transduction"/>
    <property type="evidence" value="ECO:0007669"/>
    <property type="project" value="TreeGrafter"/>
</dbReference>
<dbReference type="SUPFAM" id="SSF50044">
    <property type="entry name" value="SH3-domain"/>
    <property type="match status" value="1"/>
</dbReference>
<dbReference type="PANTHER" id="PTHR12287:SF23">
    <property type="entry name" value="AROUSER, ISOFORM A-RELATED"/>
    <property type="match status" value="1"/>
</dbReference>
<feature type="compositionally biased region" description="Polar residues" evidence="4">
    <location>
        <begin position="232"/>
        <end position="245"/>
    </location>
</feature>